<evidence type="ECO:0000256" key="1">
    <source>
        <dbReference type="SAM" id="MobiDB-lite"/>
    </source>
</evidence>
<name>A0ABQ9XBU0_9EUKA</name>
<accession>A0ABQ9XBU0</accession>
<dbReference type="Proteomes" id="UP001281761">
    <property type="component" value="Unassembled WGS sequence"/>
</dbReference>
<sequence>MSSIGCSHSPRVRHLSQKMLGCVVWLTSSHLSGSTIRDVNTVGSVLCSNSSFSSLLSSTNTDPDRSNEPLPVSPAGDFTPDTFVDGTAYFFDERSGDQTTSATFTNCRFTGDKYQPSVRPLSFEQYPGTISILSCSFDNITSTNSWTEAGGAIYLHVWDQFNRICFTAKSTNFTSCSSRGYGGAMDIKVVDDILIDSCRFDDCSVTDDHLSRGGALCLYGYNTEGPISEKQFRLVACVFEDCTTVTDGAGLFFQGHLGLSIIDTTFEYCAVMDTYSFSIGGAISVVGEGALTKWRKRNIISSLHYAALDISDTLVKDCYSGTTGTIFILSYDKHQHHSFSHVLFVGNSVGDDTAFFTDSFGLAENTTKFTDVTIICIHSDSLPPTLQFANCFTTVSSDSSGMLKIGALNESSYLYDHERIMDPAFNLIGPLLTASTTVSMNEKTGKIELEMEGKTPLASQKYEVTVKENDGTETKLRMLFSDGTGVLVSGSEVNLLSSTTYTIISIVGVVPDSSSSRMANAIEVPVAAWAFNLAATPSFVSFSAPDQPPILLASTAHLTNPSQPFAYVILMFDRQVSGSFDIVVEEEGKDVTITVTVIGPSFEGESENFRVVGDDRLLTHDTTYTIKSLSPTPGTESTTTPVGMSKTITFFIPRSSFVPPEEPTDPEDPTTPEPEDTITVVVARGGSDSIAECGGEDSPCRTVWTGQMCGKGKGGEWMNVLVRGEAEMGEGFWILGKVGMLLSSESSTQRSRVVIGRPSFSSNDGIVSISSGTVQVRNLNLILPSSEERSSSGWVFVVESEGDLEMSSIGVIGEGEIGIGLAQVKSGIGRFNSVSMSSGSFVSGIGMIVGEGKWNSISMLICDFVVRDSTTSNSPLISFSSLSPESSFSMEGSRFQKTRRVIGSSLSDGEGLIEVSIAQSRTEISDCVFESSGVTDGTGTITRSALLITLNSSSTSLRTLVISSCLFLDSHTTLPLSGSLHIRVVSGHTTIVLQDCWFESTTATRLWKRFSSGIACLDWSRGRINSPSNMNGALIEYWDGLPIVVRRQVVFSNCKLVMSKKS</sequence>
<organism evidence="2 3">
    <name type="scientific">Blattamonas nauphoetae</name>
    <dbReference type="NCBI Taxonomy" id="2049346"/>
    <lineage>
        <taxon>Eukaryota</taxon>
        <taxon>Metamonada</taxon>
        <taxon>Preaxostyla</taxon>
        <taxon>Oxymonadida</taxon>
        <taxon>Blattamonas</taxon>
    </lineage>
</organism>
<comment type="caution">
    <text evidence="2">The sequence shown here is derived from an EMBL/GenBank/DDBJ whole genome shotgun (WGS) entry which is preliminary data.</text>
</comment>
<keyword evidence="3" id="KW-1185">Reference proteome</keyword>
<evidence type="ECO:0000313" key="2">
    <source>
        <dbReference type="EMBL" id="KAK2948752.1"/>
    </source>
</evidence>
<reference evidence="2 3" key="1">
    <citation type="journal article" date="2022" name="bioRxiv">
        <title>Genomics of Preaxostyla Flagellates Illuminates Evolutionary Transitions and the Path Towards Mitochondrial Loss.</title>
        <authorList>
            <person name="Novak L.V.F."/>
            <person name="Treitli S.C."/>
            <person name="Pyrih J."/>
            <person name="Halakuc P."/>
            <person name="Pipaliya S.V."/>
            <person name="Vacek V."/>
            <person name="Brzon O."/>
            <person name="Soukal P."/>
            <person name="Eme L."/>
            <person name="Dacks J.B."/>
            <person name="Karnkowska A."/>
            <person name="Elias M."/>
            <person name="Hampl V."/>
        </authorList>
    </citation>
    <scope>NUCLEOTIDE SEQUENCE [LARGE SCALE GENOMIC DNA]</scope>
    <source>
        <strain evidence="2">NAU3</strain>
        <tissue evidence="2">Gut</tissue>
    </source>
</reference>
<protein>
    <submittedName>
        <fullName evidence="2">Uncharacterized protein</fullName>
    </submittedName>
</protein>
<dbReference type="EMBL" id="JARBJD010000169">
    <property type="protein sequence ID" value="KAK2948752.1"/>
    <property type="molecule type" value="Genomic_DNA"/>
</dbReference>
<feature type="compositionally biased region" description="Acidic residues" evidence="1">
    <location>
        <begin position="662"/>
        <end position="675"/>
    </location>
</feature>
<proteinExistence type="predicted"/>
<feature type="region of interest" description="Disordered" evidence="1">
    <location>
        <begin position="655"/>
        <end position="675"/>
    </location>
</feature>
<evidence type="ECO:0000313" key="3">
    <source>
        <dbReference type="Proteomes" id="UP001281761"/>
    </source>
</evidence>
<gene>
    <name evidence="2" type="ORF">BLNAU_16287</name>
</gene>